<gene>
    <name evidence="3" type="ORF">A458_16910</name>
</gene>
<evidence type="ECO:0000313" key="3">
    <source>
        <dbReference type="EMBL" id="AFM34607.1"/>
    </source>
</evidence>
<feature type="domain" description="Type 4 fimbrial biogenesis protein PilX N-terminal" evidence="2">
    <location>
        <begin position="14"/>
        <end position="63"/>
    </location>
</feature>
<evidence type="ECO:0000313" key="4">
    <source>
        <dbReference type="Proteomes" id="UP000006063"/>
    </source>
</evidence>
<sequence>MIRTVHSPSRRQQQGVTLLVALVFLLIITVLAIANMREVGLESRITGNMIEQKRLLNTAEAATRDGERRTLLNGPHEPTSDCNGLTPKKRCLLVGDNKYSLESTKGAQVYSPDDDTEVAGDATWYAKTAPGGETQGQTENPEYGNMLLGFGVFRYEINGMASYNEINNAVRSTVALNAKGRIEQAE</sequence>
<dbReference type="AlphaFoldDB" id="I4CX00"/>
<dbReference type="EMBL" id="CP003677">
    <property type="protein sequence ID" value="AFM34607.1"/>
    <property type="molecule type" value="Genomic_DNA"/>
</dbReference>
<keyword evidence="1" id="KW-0812">Transmembrane</keyword>
<name>I4CX00_STUST</name>
<keyword evidence="1" id="KW-1133">Transmembrane helix</keyword>
<organism evidence="3 4">
    <name type="scientific">Stutzerimonas stutzeri CCUG 29243</name>
    <dbReference type="NCBI Taxonomy" id="1196835"/>
    <lineage>
        <taxon>Bacteria</taxon>
        <taxon>Pseudomonadati</taxon>
        <taxon>Pseudomonadota</taxon>
        <taxon>Gammaproteobacteria</taxon>
        <taxon>Pseudomonadales</taxon>
        <taxon>Pseudomonadaceae</taxon>
        <taxon>Stutzerimonas</taxon>
    </lineage>
</organism>
<reference evidence="3 4" key="1">
    <citation type="journal article" date="2012" name="J. Bacteriol.">
        <title>Complete Genome Sequence of the Naphthalene-Degrading Bacterium Pseudomonas stutzeri AN10 (CCUG 29243).</title>
        <authorList>
            <person name="Brunet-Galmes I."/>
            <person name="Busquets A."/>
            <person name="Pena A."/>
            <person name="Gomila M."/>
            <person name="Nogales B."/>
            <person name="Garcia-Valdes E."/>
            <person name="Lalucat J."/>
            <person name="Bennasar A."/>
            <person name="Bosch R."/>
        </authorList>
    </citation>
    <scope>NUCLEOTIDE SEQUENCE [LARGE SCALE GENOMIC DNA]</scope>
    <source>
        <strain evidence="3 4">CCUG 29243</strain>
    </source>
</reference>
<dbReference type="InterPro" id="IPR025746">
    <property type="entry name" value="PilX_N_dom"/>
</dbReference>
<protein>
    <submittedName>
        <fullName evidence="3">Type 4 fimbrial biogenesis protein PilX</fullName>
    </submittedName>
</protein>
<evidence type="ECO:0000256" key="1">
    <source>
        <dbReference type="SAM" id="Phobius"/>
    </source>
</evidence>
<accession>I4CX00</accession>
<dbReference type="KEGG" id="psc:A458_16910"/>
<feature type="transmembrane region" description="Helical" evidence="1">
    <location>
        <begin position="15"/>
        <end position="34"/>
    </location>
</feature>
<evidence type="ECO:0000259" key="2">
    <source>
        <dbReference type="Pfam" id="PF14341"/>
    </source>
</evidence>
<dbReference type="RefSeq" id="WP_014821439.1">
    <property type="nucleotide sequence ID" value="NC_018028.1"/>
</dbReference>
<proteinExistence type="predicted"/>
<dbReference type="eggNOG" id="COG4726">
    <property type="taxonomic scope" value="Bacteria"/>
</dbReference>
<keyword evidence="1" id="KW-0472">Membrane</keyword>
<dbReference type="Proteomes" id="UP000006063">
    <property type="component" value="Chromosome"/>
</dbReference>
<dbReference type="Pfam" id="PF14341">
    <property type="entry name" value="PilX_N"/>
    <property type="match status" value="1"/>
</dbReference>
<dbReference type="HOGENOM" id="CLU_1371168_0_0_6"/>